<dbReference type="PROSITE" id="PS00075">
    <property type="entry name" value="DHFR_1"/>
    <property type="match status" value="1"/>
</dbReference>
<dbReference type="GO" id="GO:0004146">
    <property type="term" value="F:dihydrofolate reductase activity"/>
    <property type="evidence" value="ECO:0007669"/>
    <property type="project" value="UniProtKB-EC"/>
</dbReference>
<dbReference type="Gene3D" id="3.40.430.10">
    <property type="entry name" value="Dihydrofolate Reductase, subunit A"/>
    <property type="match status" value="1"/>
</dbReference>
<dbReference type="GO" id="GO:0006730">
    <property type="term" value="P:one-carbon metabolic process"/>
    <property type="evidence" value="ECO:0007669"/>
    <property type="project" value="UniProtKB-KW"/>
</dbReference>
<dbReference type="PANTHER" id="PTHR48069">
    <property type="entry name" value="DIHYDROFOLATE REDUCTASE"/>
    <property type="match status" value="1"/>
</dbReference>
<comment type="catalytic activity">
    <reaction evidence="8">
        <text>(6S)-5,6,7,8-tetrahydrofolate + NADP(+) = 7,8-dihydrofolate + NADPH + H(+)</text>
        <dbReference type="Rhea" id="RHEA:15009"/>
        <dbReference type="ChEBI" id="CHEBI:15378"/>
        <dbReference type="ChEBI" id="CHEBI:57451"/>
        <dbReference type="ChEBI" id="CHEBI:57453"/>
        <dbReference type="ChEBI" id="CHEBI:57783"/>
        <dbReference type="ChEBI" id="CHEBI:58349"/>
        <dbReference type="EC" id="1.5.1.3"/>
    </reaction>
</comment>
<dbReference type="SUPFAM" id="SSF53597">
    <property type="entry name" value="Dihydrofolate reductase-like"/>
    <property type="match status" value="1"/>
</dbReference>
<evidence type="ECO:0000256" key="2">
    <source>
        <dbReference type="ARBA" id="ARBA00009539"/>
    </source>
</evidence>
<dbReference type="PRINTS" id="PR00070">
    <property type="entry name" value="DHFR"/>
</dbReference>
<dbReference type="UniPathway" id="UPA00077">
    <property type="reaction ID" value="UER00158"/>
</dbReference>
<evidence type="ECO:0000256" key="6">
    <source>
        <dbReference type="ARBA" id="ARBA00023002"/>
    </source>
</evidence>
<dbReference type="PANTHER" id="PTHR48069:SF3">
    <property type="entry name" value="DIHYDROFOLATE REDUCTASE"/>
    <property type="match status" value="1"/>
</dbReference>
<dbReference type="Proteomes" id="UP000885830">
    <property type="component" value="Unassembled WGS sequence"/>
</dbReference>
<gene>
    <name evidence="11" type="ORF">ENJ42_05225</name>
</gene>
<reference evidence="11" key="1">
    <citation type="journal article" date="2020" name="mSystems">
        <title>Genome- and Community-Level Interaction Insights into Carbon Utilization and Element Cycling Functions of Hydrothermarchaeota in Hydrothermal Sediment.</title>
        <authorList>
            <person name="Zhou Z."/>
            <person name="Liu Y."/>
            <person name="Xu W."/>
            <person name="Pan J."/>
            <person name="Luo Z.H."/>
            <person name="Li M."/>
        </authorList>
    </citation>
    <scope>NUCLEOTIDE SEQUENCE [LARGE SCALE GENOMIC DNA]</scope>
    <source>
        <strain evidence="11">HyVt-485</strain>
    </source>
</reference>
<evidence type="ECO:0000256" key="3">
    <source>
        <dbReference type="ARBA" id="ARBA00012856"/>
    </source>
</evidence>
<evidence type="ECO:0000256" key="4">
    <source>
        <dbReference type="ARBA" id="ARBA00022563"/>
    </source>
</evidence>
<organism evidence="11">
    <name type="scientific">Hellea balneolensis</name>
    <dbReference type="NCBI Taxonomy" id="287478"/>
    <lineage>
        <taxon>Bacteria</taxon>
        <taxon>Pseudomonadati</taxon>
        <taxon>Pseudomonadota</taxon>
        <taxon>Alphaproteobacteria</taxon>
        <taxon>Maricaulales</taxon>
        <taxon>Robiginitomaculaceae</taxon>
        <taxon>Hellea</taxon>
    </lineage>
</organism>
<dbReference type="CDD" id="cd00209">
    <property type="entry name" value="DHFR"/>
    <property type="match status" value="1"/>
</dbReference>
<keyword evidence="5 8" id="KW-0521">NADP</keyword>
<dbReference type="InterPro" id="IPR017925">
    <property type="entry name" value="DHFR_CS"/>
</dbReference>
<dbReference type="GO" id="GO:0005829">
    <property type="term" value="C:cytosol"/>
    <property type="evidence" value="ECO:0007669"/>
    <property type="project" value="TreeGrafter"/>
</dbReference>
<accession>A0A7C5QRV6</accession>
<dbReference type="Pfam" id="PF00186">
    <property type="entry name" value="DHFR_1"/>
    <property type="match status" value="1"/>
</dbReference>
<evidence type="ECO:0000256" key="7">
    <source>
        <dbReference type="ARBA" id="ARBA00025067"/>
    </source>
</evidence>
<dbReference type="EC" id="1.5.1.3" evidence="3 8"/>
<evidence type="ECO:0000256" key="8">
    <source>
        <dbReference type="PIRNR" id="PIRNR000194"/>
    </source>
</evidence>
<protein>
    <recommendedName>
        <fullName evidence="3 8">Dihydrofolate reductase</fullName>
        <ecNumber evidence="3 8">1.5.1.3</ecNumber>
    </recommendedName>
</protein>
<dbReference type="FunFam" id="3.40.430.10:FF:000001">
    <property type="entry name" value="Dihydrofolate reductase"/>
    <property type="match status" value="1"/>
</dbReference>
<proteinExistence type="inferred from homology"/>
<sequence>MSSTPILSMIVAKSKNNVIGRDGDLPWRLSGDLQHFKRTTLGKPILMGRVTWESLGRALPGRPNFVLTRDRHYKAEGAEVFTKLPDMIGRGFELAGSHGGGEVIIIGGAQLYEACLPHVDRLYITEVEANIQGDAYFPQILPESWRRVSKKQFPQSAKDEYPYSINIYERTGR</sequence>
<feature type="domain" description="DHFR" evidence="10">
    <location>
        <begin position="6"/>
        <end position="170"/>
    </location>
</feature>
<comment type="caution">
    <text evidence="11">The sequence shown here is derived from an EMBL/GenBank/DDBJ whole genome shotgun (WGS) entry which is preliminary data.</text>
</comment>
<dbReference type="PROSITE" id="PS51330">
    <property type="entry name" value="DHFR_2"/>
    <property type="match status" value="1"/>
</dbReference>
<dbReference type="InterPro" id="IPR024072">
    <property type="entry name" value="DHFR-like_dom_sf"/>
</dbReference>
<evidence type="ECO:0000313" key="11">
    <source>
        <dbReference type="EMBL" id="HHL42999.1"/>
    </source>
</evidence>
<keyword evidence="4 8" id="KW-0554">One-carbon metabolism</keyword>
<dbReference type="EMBL" id="DRMJ01000265">
    <property type="protein sequence ID" value="HHL42999.1"/>
    <property type="molecule type" value="Genomic_DNA"/>
</dbReference>
<dbReference type="GO" id="GO:0046452">
    <property type="term" value="P:dihydrofolate metabolic process"/>
    <property type="evidence" value="ECO:0007669"/>
    <property type="project" value="TreeGrafter"/>
</dbReference>
<evidence type="ECO:0000256" key="1">
    <source>
        <dbReference type="ARBA" id="ARBA00004903"/>
    </source>
</evidence>
<dbReference type="GO" id="GO:0070401">
    <property type="term" value="F:NADP+ binding"/>
    <property type="evidence" value="ECO:0007669"/>
    <property type="project" value="UniProtKB-ARBA"/>
</dbReference>
<evidence type="ECO:0000256" key="5">
    <source>
        <dbReference type="ARBA" id="ARBA00022857"/>
    </source>
</evidence>
<comment type="function">
    <text evidence="7 8">Key enzyme in folate metabolism. Catalyzes an essential reaction for de novo glycine and purine synthesis, and for DNA precursor synthesis.</text>
</comment>
<name>A0A7C5QRV6_9PROT</name>
<keyword evidence="6 8" id="KW-0560">Oxidoreductase</keyword>
<dbReference type="PIRSF" id="PIRSF000194">
    <property type="entry name" value="DHFR"/>
    <property type="match status" value="1"/>
</dbReference>
<comment type="pathway">
    <text evidence="1 8">Cofactor biosynthesis; tetrahydrofolate biosynthesis; 5,6,7,8-tetrahydrofolate from 7,8-dihydrofolate: step 1/1.</text>
</comment>
<dbReference type="GO" id="GO:0046655">
    <property type="term" value="P:folic acid metabolic process"/>
    <property type="evidence" value="ECO:0007669"/>
    <property type="project" value="TreeGrafter"/>
</dbReference>
<comment type="similarity">
    <text evidence="2 8 9">Belongs to the dihydrofolate reductase family.</text>
</comment>
<dbReference type="AlphaFoldDB" id="A0A7C5QRV6"/>
<dbReference type="InterPro" id="IPR001796">
    <property type="entry name" value="DHFR_dom"/>
</dbReference>
<evidence type="ECO:0000256" key="9">
    <source>
        <dbReference type="RuleBase" id="RU004474"/>
    </source>
</evidence>
<dbReference type="GO" id="GO:0046654">
    <property type="term" value="P:tetrahydrofolate biosynthetic process"/>
    <property type="evidence" value="ECO:0007669"/>
    <property type="project" value="UniProtKB-UniPathway"/>
</dbReference>
<dbReference type="InterPro" id="IPR012259">
    <property type="entry name" value="DHFR"/>
</dbReference>
<evidence type="ECO:0000259" key="10">
    <source>
        <dbReference type="PROSITE" id="PS51330"/>
    </source>
</evidence>